<feature type="region of interest" description="Disordered" evidence="1">
    <location>
        <begin position="77"/>
        <end position="97"/>
    </location>
</feature>
<protein>
    <submittedName>
        <fullName evidence="2">Uncharacterized protein</fullName>
    </submittedName>
</protein>
<evidence type="ECO:0000256" key="1">
    <source>
        <dbReference type="SAM" id="MobiDB-lite"/>
    </source>
</evidence>
<sequence length="135" mass="14849">MALDDKCRMMRGRIEFFERNIHKLSKHLTTMVAQHKGDNMSIDMTVAGLELLFVRASTPQAMSVSILIVPPEGLRASDNPRQLTPQDPSVPIGPHTLPLHELEDNRVELEITVEDHGNLGGVATPLSADHGNPRG</sequence>
<keyword evidence="3" id="KW-1185">Reference proteome</keyword>
<name>A0A835YUU3_9STRA</name>
<accession>A0A835YUU3</accession>
<proteinExistence type="predicted"/>
<dbReference type="EMBL" id="JAFCMP010000531">
    <property type="protein sequence ID" value="KAG5176973.1"/>
    <property type="molecule type" value="Genomic_DNA"/>
</dbReference>
<organism evidence="2 3">
    <name type="scientific">Tribonema minus</name>
    <dbReference type="NCBI Taxonomy" id="303371"/>
    <lineage>
        <taxon>Eukaryota</taxon>
        <taxon>Sar</taxon>
        <taxon>Stramenopiles</taxon>
        <taxon>Ochrophyta</taxon>
        <taxon>PX clade</taxon>
        <taxon>Xanthophyceae</taxon>
        <taxon>Tribonematales</taxon>
        <taxon>Tribonemataceae</taxon>
        <taxon>Tribonema</taxon>
    </lineage>
</organism>
<evidence type="ECO:0000313" key="2">
    <source>
        <dbReference type="EMBL" id="KAG5176973.1"/>
    </source>
</evidence>
<comment type="caution">
    <text evidence="2">The sequence shown here is derived from an EMBL/GenBank/DDBJ whole genome shotgun (WGS) entry which is preliminary data.</text>
</comment>
<evidence type="ECO:0000313" key="3">
    <source>
        <dbReference type="Proteomes" id="UP000664859"/>
    </source>
</evidence>
<dbReference type="AlphaFoldDB" id="A0A835YUU3"/>
<reference evidence="2" key="1">
    <citation type="submission" date="2021-02" db="EMBL/GenBank/DDBJ databases">
        <title>First Annotated Genome of the Yellow-green Alga Tribonema minus.</title>
        <authorList>
            <person name="Mahan K.M."/>
        </authorList>
    </citation>
    <scope>NUCLEOTIDE SEQUENCE</scope>
    <source>
        <strain evidence="2">UTEX B ZZ1240</strain>
    </source>
</reference>
<gene>
    <name evidence="2" type="ORF">JKP88DRAFT_249188</name>
</gene>
<dbReference type="Proteomes" id="UP000664859">
    <property type="component" value="Unassembled WGS sequence"/>
</dbReference>